<protein>
    <recommendedName>
        <fullName evidence="7">RRM domain-containing protein</fullName>
    </recommendedName>
</protein>
<evidence type="ECO:0000256" key="5">
    <source>
        <dbReference type="ARBA" id="ARBA00023242"/>
    </source>
</evidence>
<dbReference type="SMART" id="SM00360">
    <property type="entry name" value="RRM"/>
    <property type="match status" value="1"/>
</dbReference>
<feature type="domain" description="RRM" evidence="7">
    <location>
        <begin position="52"/>
        <end position="130"/>
    </location>
</feature>
<dbReference type="PANTHER" id="PTHR48028">
    <property type="entry name" value="GLYCINE-RICH RNA-BINDING PROTEIN RZ1A"/>
    <property type="match status" value="1"/>
</dbReference>
<comment type="caution">
    <text evidence="8">The sequence shown here is derived from an EMBL/GenBank/DDBJ whole genome shotgun (WGS) entry which is preliminary data.</text>
</comment>
<dbReference type="CDD" id="cd00590">
    <property type="entry name" value="RRM_SF"/>
    <property type="match status" value="1"/>
</dbReference>
<keyword evidence="5" id="KW-0539">Nucleus</keyword>
<evidence type="ECO:0000256" key="1">
    <source>
        <dbReference type="ARBA" id="ARBA00004123"/>
    </source>
</evidence>
<dbReference type="InterPro" id="IPR051106">
    <property type="entry name" value="RNA-bind/splicing_reg"/>
</dbReference>
<keyword evidence="3 6" id="KW-0694">RNA-binding</keyword>
<accession>A0ABU6QJ97</accession>
<keyword evidence="9" id="KW-1185">Reference proteome</keyword>
<keyword evidence="4" id="KW-0508">mRNA splicing</keyword>
<dbReference type="InterPro" id="IPR035979">
    <property type="entry name" value="RBD_domain_sf"/>
</dbReference>
<proteinExistence type="predicted"/>
<dbReference type="EMBL" id="JASCZI010000401">
    <property type="protein sequence ID" value="MED6111598.1"/>
    <property type="molecule type" value="Genomic_DNA"/>
</dbReference>
<dbReference type="InterPro" id="IPR000504">
    <property type="entry name" value="RRM_dom"/>
</dbReference>
<reference evidence="8 9" key="1">
    <citation type="journal article" date="2023" name="Plants (Basel)">
        <title>Bridging the Gap: Combining Genomics and Transcriptomics Approaches to Understand Stylosanthes scabra, an Orphan Legume from the Brazilian Caatinga.</title>
        <authorList>
            <person name="Ferreira-Neto J.R.C."/>
            <person name="da Silva M.D."/>
            <person name="Binneck E."/>
            <person name="de Melo N.F."/>
            <person name="da Silva R.H."/>
            <person name="de Melo A.L.T.M."/>
            <person name="Pandolfi V."/>
            <person name="Bustamante F.O."/>
            <person name="Brasileiro-Vidal A.C."/>
            <person name="Benko-Iseppon A.M."/>
        </authorList>
    </citation>
    <scope>NUCLEOTIDE SEQUENCE [LARGE SCALE GENOMIC DNA]</scope>
    <source>
        <tissue evidence="8">Leaves</tissue>
    </source>
</reference>
<evidence type="ECO:0000313" key="9">
    <source>
        <dbReference type="Proteomes" id="UP001341840"/>
    </source>
</evidence>
<dbReference type="SUPFAM" id="SSF54928">
    <property type="entry name" value="RNA-binding domain, RBD"/>
    <property type="match status" value="1"/>
</dbReference>
<dbReference type="PROSITE" id="PS50102">
    <property type="entry name" value="RRM"/>
    <property type="match status" value="1"/>
</dbReference>
<evidence type="ECO:0000256" key="3">
    <source>
        <dbReference type="ARBA" id="ARBA00022884"/>
    </source>
</evidence>
<dbReference type="PANTHER" id="PTHR48028:SF4">
    <property type="entry name" value="SC35-LIKE SPLICING FACTOR"/>
    <property type="match status" value="1"/>
</dbReference>
<evidence type="ECO:0000259" key="7">
    <source>
        <dbReference type="PROSITE" id="PS50102"/>
    </source>
</evidence>
<dbReference type="InterPro" id="IPR012677">
    <property type="entry name" value="Nucleotide-bd_a/b_plait_sf"/>
</dbReference>
<dbReference type="Gene3D" id="3.30.70.330">
    <property type="match status" value="1"/>
</dbReference>
<dbReference type="Pfam" id="PF00076">
    <property type="entry name" value="RRM_1"/>
    <property type="match status" value="1"/>
</dbReference>
<keyword evidence="2" id="KW-0507">mRNA processing</keyword>
<comment type="subcellular location">
    <subcellularLocation>
        <location evidence="1">Nucleus</location>
    </subcellularLocation>
</comment>
<evidence type="ECO:0000313" key="8">
    <source>
        <dbReference type="EMBL" id="MED6111598.1"/>
    </source>
</evidence>
<sequence>MTIKGWKHREDIGYAGRSNKGERVGGFAHGVRKNTQGWGENNSRDYWKGAVFTAFVDNLSSTITKWDLYKEFGKDGFVKDIFISRMNRRYKEGNFAFVRYGQYNSVMRAIDRLNGVLWKGQTLLVSRSKFGRDGDAAEGKYVQSMNRVAKKGCSLKWVPVKRPAIHDERGTEGKQNSITKDRKKIQGVWAEDQKERLQRSLLGVCVEPIDFRRAVMGVYVELVKTDMGGDNRIADQLVVQREHL</sequence>
<gene>
    <name evidence="8" type="ORF">PIB30_053662</name>
</gene>
<name>A0ABU6QJ97_9FABA</name>
<dbReference type="Proteomes" id="UP001341840">
    <property type="component" value="Unassembled WGS sequence"/>
</dbReference>
<organism evidence="8 9">
    <name type="scientific">Stylosanthes scabra</name>
    <dbReference type="NCBI Taxonomy" id="79078"/>
    <lineage>
        <taxon>Eukaryota</taxon>
        <taxon>Viridiplantae</taxon>
        <taxon>Streptophyta</taxon>
        <taxon>Embryophyta</taxon>
        <taxon>Tracheophyta</taxon>
        <taxon>Spermatophyta</taxon>
        <taxon>Magnoliopsida</taxon>
        <taxon>eudicotyledons</taxon>
        <taxon>Gunneridae</taxon>
        <taxon>Pentapetalae</taxon>
        <taxon>rosids</taxon>
        <taxon>fabids</taxon>
        <taxon>Fabales</taxon>
        <taxon>Fabaceae</taxon>
        <taxon>Papilionoideae</taxon>
        <taxon>50 kb inversion clade</taxon>
        <taxon>dalbergioids sensu lato</taxon>
        <taxon>Dalbergieae</taxon>
        <taxon>Pterocarpus clade</taxon>
        <taxon>Stylosanthes</taxon>
    </lineage>
</organism>
<evidence type="ECO:0000256" key="6">
    <source>
        <dbReference type="PROSITE-ProRule" id="PRU00176"/>
    </source>
</evidence>
<evidence type="ECO:0000256" key="4">
    <source>
        <dbReference type="ARBA" id="ARBA00023187"/>
    </source>
</evidence>
<evidence type="ECO:0000256" key="2">
    <source>
        <dbReference type="ARBA" id="ARBA00022664"/>
    </source>
</evidence>